<gene>
    <name evidence="2" type="ORF">RNJ44_00650</name>
</gene>
<dbReference type="PANTHER" id="PTHR15615:SF94">
    <property type="entry name" value="PHO85 CYCLIN-6-RELATED"/>
    <property type="match status" value="1"/>
</dbReference>
<accession>A0ABR4NRN8</accession>
<keyword evidence="3" id="KW-1185">Reference proteome</keyword>
<reference evidence="2 3" key="1">
    <citation type="submission" date="2024-05" db="EMBL/GenBank/DDBJ databases">
        <title>Long read based assembly of the Candida bracarensis genome reveals expanded adhesin content.</title>
        <authorList>
            <person name="Marcet-Houben M."/>
            <person name="Ksiezopolska E."/>
            <person name="Gabaldon T."/>
        </authorList>
    </citation>
    <scope>NUCLEOTIDE SEQUENCE [LARGE SCALE GENOMIC DNA]</scope>
    <source>
        <strain evidence="2 3">CBM6</strain>
    </source>
</reference>
<dbReference type="InterPro" id="IPR013922">
    <property type="entry name" value="Cyclin_PHO80-like"/>
</dbReference>
<feature type="region of interest" description="Disordered" evidence="1">
    <location>
        <begin position="178"/>
        <end position="201"/>
    </location>
</feature>
<protein>
    <submittedName>
        <fullName evidence="2">PHO85 cyclin-7</fullName>
    </submittedName>
</protein>
<sequence>MSSYSVRGDESSAPIGIPIPNTRIGGEESRRESVDSIYPRPTPTGSGYLPMGTSVTTEETLASSQSSHSPFRDNTLLQTNSIASTSHLANGVEVIQSPIDHAEESAMLMRESLSGPSIRPKFCGIDRDSTVIGGLPVASDAAIHNDTSKNSTDNNNDSTGLCNNTTNDNEHINEHNVRTIETNDDEEDMVEQDNDDDYDDTKRSAVPVVKDEEQLMRNHDEQIRYIRAHYNVKRNQEIDNTDSNGDADGEAADTTSDTVEEDLNIAEFPTDKLLEMLTALLTKIIKSNDDIDPKDEVDMMTLLNSEHSPEKEKYLKSIMSFKGKHVPQITLYQYFQRIQKYCPTTNDVFLSLLVYFDRISKKCNAADDSTPSASQQQLFVMDSYNIHRLVIAGVTVCTKFFSDFFYSNSRYARVGGISLQELNHLEIQFLILCDFELLIPVDKLQRYANLLLRFWNNQEDI</sequence>
<dbReference type="Gene3D" id="1.10.472.10">
    <property type="entry name" value="Cyclin-like"/>
    <property type="match status" value="1"/>
</dbReference>
<dbReference type="Proteomes" id="UP001623330">
    <property type="component" value="Unassembled WGS sequence"/>
</dbReference>
<proteinExistence type="predicted"/>
<dbReference type="Pfam" id="PF08613">
    <property type="entry name" value="Cyclin"/>
    <property type="match status" value="1"/>
</dbReference>
<evidence type="ECO:0000313" key="2">
    <source>
        <dbReference type="EMBL" id="KAL3231011.1"/>
    </source>
</evidence>
<organism evidence="2 3">
    <name type="scientific">Nakaseomyces bracarensis</name>
    <dbReference type="NCBI Taxonomy" id="273131"/>
    <lineage>
        <taxon>Eukaryota</taxon>
        <taxon>Fungi</taxon>
        <taxon>Dikarya</taxon>
        <taxon>Ascomycota</taxon>
        <taxon>Saccharomycotina</taxon>
        <taxon>Saccharomycetes</taxon>
        <taxon>Saccharomycetales</taxon>
        <taxon>Saccharomycetaceae</taxon>
        <taxon>Nakaseomyces</taxon>
    </lineage>
</organism>
<dbReference type="PANTHER" id="PTHR15615">
    <property type="match status" value="1"/>
</dbReference>
<name>A0ABR4NRN8_9SACH</name>
<feature type="compositionally biased region" description="Acidic residues" evidence="1">
    <location>
        <begin position="182"/>
        <end position="199"/>
    </location>
</feature>
<feature type="region of interest" description="Disordered" evidence="1">
    <location>
        <begin position="236"/>
        <end position="259"/>
    </location>
</feature>
<comment type="caution">
    <text evidence="2">The sequence shown here is derived from an EMBL/GenBank/DDBJ whole genome shotgun (WGS) entry which is preliminary data.</text>
</comment>
<evidence type="ECO:0000313" key="3">
    <source>
        <dbReference type="Proteomes" id="UP001623330"/>
    </source>
</evidence>
<feature type="region of interest" description="Disordered" evidence="1">
    <location>
        <begin position="1"/>
        <end position="53"/>
    </location>
</feature>
<dbReference type="EMBL" id="JBEVYD010000008">
    <property type="protein sequence ID" value="KAL3231011.1"/>
    <property type="molecule type" value="Genomic_DNA"/>
</dbReference>
<dbReference type="CDD" id="cd20558">
    <property type="entry name" value="CYCLIN_ScPCL7-like"/>
    <property type="match status" value="1"/>
</dbReference>
<evidence type="ECO:0000256" key="1">
    <source>
        <dbReference type="SAM" id="MobiDB-lite"/>
    </source>
</evidence>
<feature type="compositionally biased region" description="Basic and acidic residues" evidence="1">
    <location>
        <begin position="25"/>
        <end position="34"/>
    </location>
</feature>